<dbReference type="Pfam" id="PF01734">
    <property type="entry name" value="Patatin"/>
    <property type="match status" value="1"/>
</dbReference>
<dbReference type="PROSITE" id="PS51635">
    <property type="entry name" value="PNPLA"/>
    <property type="match status" value="1"/>
</dbReference>
<feature type="short sequence motif" description="GXGXXG" evidence="4">
    <location>
        <begin position="10"/>
        <end position="15"/>
    </location>
</feature>
<feature type="short sequence motif" description="GXSXG" evidence="4">
    <location>
        <begin position="37"/>
        <end position="41"/>
    </location>
</feature>
<keyword evidence="1 4" id="KW-0378">Hydrolase</keyword>
<feature type="active site" description="Proton acceptor" evidence="4">
    <location>
        <position position="160"/>
    </location>
</feature>
<dbReference type="InterPro" id="IPR016035">
    <property type="entry name" value="Acyl_Trfase/lysoPLipase"/>
</dbReference>
<reference evidence="7 8" key="1">
    <citation type="submission" date="2024-09" db="EMBL/GenBank/DDBJ databases">
        <authorList>
            <person name="Sun Q."/>
            <person name="Mori K."/>
        </authorList>
    </citation>
    <scope>NUCLEOTIDE SEQUENCE [LARGE SCALE GENOMIC DNA]</scope>
    <source>
        <strain evidence="7 8">NCAIM B.02610</strain>
    </source>
</reference>
<dbReference type="PANTHER" id="PTHR14226:SF25">
    <property type="entry name" value="PHOSPHOESTERASE"/>
    <property type="match status" value="1"/>
</dbReference>
<evidence type="ECO:0000313" key="7">
    <source>
        <dbReference type="EMBL" id="MFC0472792.1"/>
    </source>
</evidence>
<keyword evidence="8" id="KW-1185">Reference proteome</keyword>
<gene>
    <name evidence="7" type="ORF">ACFFHM_20475</name>
</gene>
<dbReference type="InterPro" id="IPR037483">
    <property type="entry name" value="YjjU-like"/>
</dbReference>
<dbReference type="Pfam" id="PF19890">
    <property type="entry name" value="DUF6363"/>
    <property type="match status" value="1"/>
</dbReference>
<proteinExistence type="predicted"/>
<dbReference type="InterPro" id="IPR045943">
    <property type="entry name" value="DUF6363"/>
</dbReference>
<comment type="caution">
    <text evidence="7">The sequence shown here is derived from an EMBL/GenBank/DDBJ whole genome shotgun (WGS) entry which is preliminary data.</text>
</comment>
<evidence type="ECO:0000259" key="6">
    <source>
        <dbReference type="PROSITE" id="PS51635"/>
    </source>
</evidence>
<feature type="domain" description="PNPLA" evidence="6">
    <location>
        <begin position="6"/>
        <end position="173"/>
    </location>
</feature>
<dbReference type="InterPro" id="IPR050301">
    <property type="entry name" value="NTE"/>
</dbReference>
<evidence type="ECO:0000256" key="3">
    <source>
        <dbReference type="ARBA" id="ARBA00023098"/>
    </source>
</evidence>
<organism evidence="7 8">
    <name type="scientific">Halalkalibacter kiskunsagensis</name>
    <dbReference type="NCBI Taxonomy" id="1548599"/>
    <lineage>
        <taxon>Bacteria</taxon>
        <taxon>Bacillati</taxon>
        <taxon>Bacillota</taxon>
        <taxon>Bacilli</taxon>
        <taxon>Bacillales</taxon>
        <taxon>Bacillaceae</taxon>
        <taxon>Halalkalibacter</taxon>
    </lineage>
</organism>
<evidence type="ECO:0000256" key="4">
    <source>
        <dbReference type="PROSITE-ProRule" id="PRU01161"/>
    </source>
</evidence>
<sequence length="284" mass="32696">MDQTGLVLEGGGMRGLYTAGVLEYFMEQDLYFPYVIGVSAGACMAATYLSRQKGRNKKVNVDLASDPRFLSFRNFVVRREIFGMDFLFDIIPNQIVPYDFNTYLEGKEQFVVVATDCHTGKSMYFQKKDVESNLLTILRASSSLPFISRAVPYKGRDLIDGGLSDPIPIKKAQQDGYKKNVIIMTKEAEYRLNRSKWSRLLPVMCRKYPRVAPLLQERYKLYNDTVTYIESEREKGSLLVIQPSRTIAVKRIERNHNKLFDLYNLGMKDAKAQMKNIEKFIKTN</sequence>
<evidence type="ECO:0000313" key="8">
    <source>
        <dbReference type="Proteomes" id="UP001589838"/>
    </source>
</evidence>
<dbReference type="InterPro" id="IPR002641">
    <property type="entry name" value="PNPLA_dom"/>
</dbReference>
<keyword evidence="3 4" id="KW-0443">Lipid metabolism</keyword>
<feature type="short sequence motif" description="DGA/G" evidence="4">
    <location>
        <begin position="160"/>
        <end position="162"/>
    </location>
</feature>
<dbReference type="RefSeq" id="WP_335962873.1">
    <property type="nucleotide sequence ID" value="NZ_JAXBLX010000036.1"/>
</dbReference>
<dbReference type="PANTHER" id="PTHR14226">
    <property type="entry name" value="NEUROPATHY TARGET ESTERASE/SWISS CHEESE D.MELANOGASTER"/>
    <property type="match status" value="1"/>
</dbReference>
<evidence type="ECO:0000256" key="5">
    <source>
        <dbReference type="SAM" id="Phobius"/>
    </source>
</evidence>
<dbReference type="CDD" id="cd07208">
    <property type="entry name" value="Pat_hypo_Ecoli_yjju_like"/>
    <property type="match status" value="1"/>
</dbReference>
<keyword evidence="5" id="KW-0812">Transmembrane</keyword>
<evidence type="ECO:0000256" key="2">
    <source>
        <dbReference type="ARBA" id="ARBA00022963"/>
    </source>
</evidence>
<name>A0ABV6KHK1_9BACI</name>
<accession>A0ABV6KHK1</accession>
<dbReference type="Proteomes" id="UP001589838">
    <property type="component" value="Unassembled WGS sequence"/>
</dbReference>
<keyword evidence="2 4" id="KW-0442">Lipid degradation</keyword>
<keyword evidence="5" id="KW-1133">Transmembrane helix</keyword>
<feature type="active site" description="Nucleophile" evidence="4">
    <location>
        <position position="39"/>
    </location>
</feature>
<keyword evidence="5" id="KW-0472">Membrane</keyword>
<dbReference type="SUPFAM" id="SSF52151">
    <property type="entry name" value="FabD/lysophospholipase-like"/>
    <property type="match status" value="1"/>
</dbReference>
<dbReference type="Gene3D" id="3.40.1090.10">
    <property type="entry name" value="Cytosolic phospholipase A2 catalytic domain"/>
    <property type="match status" value="2"/>
</dbReference>
<feature type="transmembrane region" description="Helical" evidence="5">
    <location>
        <begin position="31"/>
        <end position="49"/>
    </location>
</feature>
<dbReference type="EMBL" id="JBHLUX010000087">
    <property type="protein sequence ID" value="MFC0472792.1"/>
    <property type="molecule type" value="Genomic_DNA"/>
</dbReference>
<evidence type="ECO:0000256" key="1">
    <source>
        <dbReference type="ARBA" id="ARBA00022801"/>
    </source>
</evidence>
<protein>
    <submittedName>
        <fullName evidence="7">Patatin family protein</fullName>
    </submittedName>
</protein>